<keyword evidence="1" id="KW-0805">Transcription regulation</keyword>
<evidence type="ECO:0000259" key="4">
    <source>
        <dbReference type="PROSITE" id="PS01124"/>
    </source>
</evidence>
<sequence length="329" mass="37693">MMNNNIDEVLQSVFENSSDPDDACERVSALYQPHDLKLCHPRDQLRAQMKHRDVRDTSLSRLLYNAEIQIDSEPFKDFYLVMLPSSGHFNVKQNFIEGVASPSKPIILDADKHIDMRWSEDCSNLIYKVNRRLLDETLYQSYGIEAKNAVEFNSSTTGLASLSEFSEALGNFLINNPYANDMAKNPELFEKIEQVLALSLLSQGNSYSEAILNAKYGVRPRVVIRAKEFIEENYTRKLTVLDIANAVGVSARSLQKGFEQYEHTTPMLYLRKWRLRRARELLVFSRNQNIRVKVSDIAMSCGFFHFGNFSKLYCESFGETPSKTLSGRL</sequence>
<comment type="caution">
    <text evidence="5">The sequence shown here is derived from an EMBL/GenBank/DDBJ whole genome shotgun (WGS) entry which is preliminary data.</text>
</comment>
<dbReference type="InterPro" id="IPR050204">
    <property type="entry name" value="AraC_XylS_family_regulators"/>
</dbReference>
<dbReference type="InterPro" id="IPR035418">
    <property type="entry name" value="AraC-bd_2"/>
</dbReference>
<evidence type="ECO:0000256" key="1">
    <source>
        <dbReference type="ARBA" id="ARBA00023015"/>
    </source>
</evidence>
<dbReference type="InterPro" id="IPR009057">
    <property type="entry name" value="Homeodomain-like_sf"/>
</dbReference>
<evidence type="ECO:0000256" key="3">
    <source>
        <dbReference type="ARBA" id="ARBA00023163"/>
    </source>
</evidence>
<proteinExistence type="predicted"/>
<evidence type="ECO:0000313" key="5">
    <source>
        <dbReference type="EMBL" id="NKI18599.1"/>
    </source>
</evidence>
<feature type="domain" description="HTH araC/xylS-type" evidence="4">
    <location>
        <begin position="224"/>
        <end position="327"/>
    </location>
</feature>
<dbReference type="SMART" id="SM00342">
    <property type="entry name" value="HTH_ARAC"/>
    <property type="match status" value="1"/>
</dbReference>
<dbReference type="RefSeq" id="WP_022958340.1">
    <property type="nucleotide sequence ID" value="NZ_JAAWWK010000005.1"/>
</dbReference>
<dbReference type="PROSITE" id="PS01124">
    <property type="entry name" value="HTH_ARAC_FAMILY_2"/>
    <property type="match status" value="1"/>
</dbReference>
<name>A0ABX1GHB1_9GAMM</name>
<dbReference type="SUPFAM" id="SSF46689">
    <property type="entry name" value="Homeodomain-like"/>
    <property type="match status" value="2"/>
</dbReference>
<gene>
    <name evidence="5" type="ORF">HCU74_14375</name>
</gene>
<protein>
    <submittedName>
        <fullName evidence="5">AraC family transcriptional regulator</fullName>
    </submittedName>
</protein>
<organism evidence="5 6">
    <name type="scientific">Spongiibacter thalassae</name>
    <dbReference type="NCBI Taxonomy" id="2721624"/>
    <lineage>
        <taxon>Bacteria</taxon>
        <taxon>Pseudomonadati</taxon>
        <taxon>Pseudomonadota</taxon>
        <taxon>Gammaproteobacteria</taxon>
        <taxon>Cellvibrionales</taxon>
        <taxon>Spongiibacteraceae</taxon>
        <taxon>Spongiibacter</taxon>
    </lineage>
</organism>
<evidence type="ECO:0000256" key="2">
    <source>
        <dbReference type="ARBA" id="ARBA00023125"/>
    </source>
</evidence>
<dbReference type="PANTHER" id="PTHR46796">
    <property type="entry name" value="HTH-TYPE TRANSCRIPTIONAL ACTIVATOR RHAS-RELATED"/>
    <property type="match status" value="1"/>
</dbReference>
<dbReference type="EMBL" id="JAAWWK010000005">
    <property type="protein sequence ID" value="NKI18599.1"/>
    <property type="molecule type" value="Genomic_DNA"/>
</dbReference>
<dbReference type="Pfam" id="PF12833">
    <property type="entry name" value="HTH_18"/>
    <property type="match status" value="1"/>
</dbReference>
<reference evidence="5 6" key="1">
    <citation type="submission" date="2020-04" db="EMBL/GenBank/DDBJ databases">
        <authorList>
            <person name="Yoon J."/>
        </authorList>
    </citation>
    <scope>NUCLEOTIDE SEQUENCE [LARGE SCALE GENOMIC DNA]</scope>
    <source>
        <strain evidence="5 6">KMU-166</strain>
    </source>
</reference>
<evidence type="ECO:0000313" key="6">
    <source>
        <dbReference type="Proteomes" id="UP000765845"/>
    </source>
</evidence>
<keyword evidence="6" id="KW-1185">Reference proteome</keyword>
<dbReference type="Pfam" id="PF14525">
    <property type="entry name" value="AraC_binding_2"/>
    <property type="match status" value="1"/>
</dbReference>
<accession>A0ABX1GHB1</accession>
<keyword evidence="2" id="KW-0238">DNA-binding</keyword>
<dbReference type="InterPro" id="IPR018060">
    <property type="entry name" value="HTH_AraC"/>
</dbReference>
<dbReference type="Proteomes" id="UP000765845">
    <property type="component" value="Unassembled WGS sequence"/>
</dbReference>
<dbReference type="Gene3D" id="1.10.10.60">
    <property type="entry name" value="Homeodomain-like"/>
    <property type="match status" value="1"/>
</dbReference>
<keyword evidence="3" id="KW-0804">Transcription</keyword>